<accession>A0ACC2UKF9</accession>
<organism evidence="1 2">
    <name type="scientific">Entomophthora muscae</name>
    <dbReference type="NCBI Taxonomy" id="34485"/>
    <lineage>
        <taxon>Eukaryota</taxon>
        <taxon>Fungi</taxon>
        <taxon>Fungi incertae sedis</taxon>
        <taxon>Zoopagomycota</taxon>
        <taxon>Entomophthoromycotina</taxon>
        <taxon>Entomophthoromycetes</taxon>
        <taxon>Entomophthorales</taxon>
        <taxon>Entomophthoraceae</taxon>
        <taxon>Entomophthora</taxon>
    </lineage>
</organism>
<protein>
    <submittedName>
        <fullName evidence="1">Uncharacterized protein</fullName>
    </submittedName>
</protein>
<evidence type="ECO:0000313" key="2">
    <source>
        <dbReference type="Proteomes" id="UP001165960"/>
    </source>
</evidence>
<evidence type="ECO:0000313" key="1">
    <source>
        <dbReference type="EMBL" id="KAJ9087252.1"/>
    </source>
</evidence>
<comment type="caution">
    <text evidence="1">The sequence shown here is derived from an EMBL/GenBank/DDBJ whole genome shotgun (WGS) entry which is preliminary data.</text>
</comment>
<reference evidence="1" key="1">
    <citation type="submission" date="2022-04" db="EMBL/GenBank/DDBJ databases">
        <title>Genome of the entomopathogenic fungus Entomophthora muscae.</title>
        <authorList>
            <person name="Elya C."/>
            <person name="Lovett B.R."/>
            <person name="Lee E."/>
            <person name="Macias A.M."/>
            <person name="Hajek A.E."/>
            <person name="De Bivort B.L."/>
            <person name="Kasson M.T."/>
            <person name="De Fine Licht H.H."/>
            <person name="Stajich J.E."/>
        </authorList>
    </citation>
    <scope>NUCLEOTIDE SEQUENCE</scope>
    <source>
        <strain evidence="1">Berkeley</strain>
    </source>
</reference>
<dbReference type="EMBL" id="QTSX02000299">
    <property type="protein sequence ID" value="KAJ9087252.1"/>
    <property type="molecule type" value="Genomic_DNA"/>
</dbReference>
<gene>
    <name evidence="1" type="ORF">DSO57_1034943</name>
</gene>
<proteinExistence type="predicted"/>
<name>A0ACC2UKF9_9FUNG</name>
<sequence length="170" mass="17593">MAMVCIKYSGPVRPVQAVWAGIGCTIGLGILGSVVSAAVAFVGDITIGLAAGWSIWAIVAGMIPSQIGNLAVGFLLSIAGGVAVRLQPLRFGEVAVCWLGSTLLTQGLMGVIINSMLISSSSTDAVQTVYLITYIIAILFTVCLFGLTLKLQSTSILCAEKEGFDNAHQS</sequence>
<dbReference type="Proteomes" id="UP001165960">
    <property type="component" value="Unassembled WGS sequence"/>
</dbReference>
<keyword evidence="2" id="KW-1185">Reference proteome</keyword>